<dbReference type="Proteomes" id="UP001620295">
    <property type="component" value="Unassembled WGS sequence"/>
</dbReference>
<gene>
    <name evidence="1" type="ORF">ACI2L5_47905</name>
</gene>
<dbReference type="RefSeq" id="WP_404748851.1">
    <property type="nucleotide sequence ID" value="NZ_JBJDQH010000028.1"/>
</dbReference>
<sequence length="280" mass="30104">MPPPEALAREDAVLALVSRALSNADRNVTIEGRPDRLPPRQRPFDVDALLLVRNGDSDRAWAADVCVIPLPQDMPGAVASFEEQVVPELAKLAEQAGRALTVSCHPRLFAPDSTRNGRKRQTAADIAAIRQAADQALAAGQDHLPAPDDELRLQIFVHDYPKHADGSTVEFMPFVGGTDPDIAAQVRRDLAPHVREKLNKQLRAPRQAGYPTALVLDQKGHGGMAVPTNFLASQATIRGVVEECLADFPGVLDACVLVTPEDQVIELIGSVGVPCHDPVS</sequence>
<protein>
    <submittedName>
        <fullName evidence="1">Uncharacterized protein</fullName>
    </submittedName>
</protein>
<reference evidence="1 2" key="1">
    <citation type="submission" date="2024-11" db="EMBL/GenBank/DDBJ databases">
        <title>The Natural Products Discovery Center: Release of the First 8490 Sequenced Strains for Exploring Actinobacteria Biosynthetic Diversity.</title>
        <authorList>
            <person name="Kalkreuter E."/>
            <person name="Kautsar S.A."/>
            <person name="Yang D."/>
            <person name="Bader C.D."/>
            <person name="Teijaro C.N."/>
            <person name="Fluegel L."/>
            <person name="Davis C.M."/>
            <person name="Simpson J.R."/>
            <person name="Lauterbach L."/>
            <person name="Steele A.D."/>
            <person name="Gui C."/>
            <person name="Meng S."/>
            <person name="Li G."/>
            <person name="Viehrig K."/>
            <person name="Ye F."/>
            <person name="Su P."/>
            <person name="Kiefer A.F."/>
            <person name="Nichols A."/>
            <person name="Cepeda A.J."/>
            <person name="Yan W."/>
            <person name="Fan B."/>
            <person name="Jiang Y."/>
            <person name="Adhikari A."/>
            <person name="Zheng C.-J."/>
            <person name="Schuster L."/>
            <person name="Cowan T.M."/>
            <person name="Smanski M.J."/>
            <person name="Chevrette M.G."/>
            <person name="De Carvalho L.P.S."/>
            <person name="Shen B."/>
        </authorList>
    </citation>
    <scope>NUCLEOTIDE SEQUENCE [LARGE SCALE GENOMIC DNA]</scope>
    <source>
        <strain evidence="1 2">NPDC020863</strain>
    </source>
</reference>
<evidence type="ECO:0000313" key="1">
    <source>
        <dbReference type="EMBL" id="MFK4272554.1"/>
    </source>
</evidence>
<keyword evidence="2" id="KW-1185">Reference proteome</keyword>
<accession>A0ABW8M301</accession>
<proteinExistence type="predicted"/>
<dbReference type="EMBL" id="JBJDQH010000028">
    <property type="protein sequence ID" value="MFK4272554.1"/>
    <property type="molecule type" value="Genomic_DNA"/>
</dbReference>
<organism evidence="1 2">
    <name type="scientific">Streptomyces milbemycinicus</name>
    <dbReference type="NCBI Taxonomy" id="476552"/>
    <lineage>
        <taxon>Bacteria</taxon>
        <taxon>Bacillati</taxon>
        <taxon>Actinomycetota</taxon>
        <taxon>Actinomycetes</taxon>
        <taxon>Kitasatosporales</taxon>
        <taxon>Streptomycetaceae</taxon>
        <taxon>Streptomyces</taxon>
    </lineage>
</organism>
<comment type="caution">
    <text evidence="1">The sequence shown here is derived from an EMBL/GenBank/DDBJ whole genome shotgun (WGS) entry which is preliminary data.</text>
</comment>
<evidence type="ECO:0000313" key="2">
    <source>
        <dbReference type="Proteomes" id="UP001620295"/>
    </source>
</evidence>
<name>A0ABW8M301_9ACTN</name>